<dbReference type="InterPro" id="IPR011051">
    <property type="entry name" value="RmlC_Cupin_sf"/>
</dbReference>
<dbReference type="CDD" id="cd07009">
    <property type="entry name" value="cupin_BLL0285-like"/>
    <property type="match status" value="1"/>
</dbReference>
<reference evidence="1" key="2">
    <citation type="submission" date="2021-08" db="EMBL/GenBank/DDBJ databases">
        <authorList>
            <person name="Tani A."/>
            <person name="Ola A."/>
            <person name="Ogura Y."/>
            <person name="Katsura K."/>
            <person name="Hayashi T."/>
        </authorList>
    </citation>
    <scope>NUCLEOTIDE SEQUENCE</scope>
    <source>
        <strain evidence="1">DSM 23632</strain>
    </source>
</reference>
<dbReference type="Proteomes" id="UP001055057">
    <property type="component" value="Unassembled WGS sequence"/>
</dbReference>
<dbReference type="EMBL" id="BPRB01000348">
    <property type="protein sequence ID" value="GJE62584.1"/>
    <property type="molecule type" value="Genomic_DNA"/>
</dbReference>
<dbReference type="SUPFAM" id="SSF51182">
    <property type="entry name" value="RmlC-like cupins"/>
    <property type="match status" value="1"/>
</dbReference>
<organism evidence="1 2">
    <name type="scientific">Methylobacterium trifolii</name>
    <dbReference type="NCBI Taxonomy" id="1003092"/>
    <lineage>
        <taxon>Bacteria</taxon>
        <taxon>Pseudomonadati</taxon>
        <taxon>Pseudomonadota</taxon>
        <taxon>Alphaproteobacteria</taxon>
        <taxon>Hyphomicrobiales</taxon>
        <taxon>Methylobacteriaceae</taxon>
        <taxon>Methylobacterium</taxon>
    </lineage>
</organism>
<protein>
    <recommendedName>
        <fullName evidence="3">Cupin domain-containing protein</fullName>
    </recommendedName>
</protein>
<sequence>MADNPTPTMPYWHVYTDADGVSRQECFALSAFKFEGVNPETAPQWNDKQAPAEAGVTFTVLPVGWVGEWHENPKPQWIAVLTGRWFVETMDGHRVEMGPGELMFGEDQNTKARDGRKGHLSGTVGDAPCTMIVTGLDVRPTVNQPGRFK</sequence>
<dbReference type="InterPro" id="IPR014710">
    <property type="entry name" value="RmlC-like_jellyroll"/>
</dbReference>
<reference evidence="1" key="1">
    <citation type="journal article" date="2021" name="Front. Microbiol.">
        <title>Comprehensive Comparative Genomics and Phenotyping of Methylobacterium Species.</title>
        <authorList>
            <person name="Alessa O."/>
            <person name="Ogura Y."/>
            <person name="Fujitani Y."/>
            <person name="Takami H."/>
            <person name="Hayashi T."/>
            <person name="Sahin N."/>
            <person name="Tani A."/>
        </authorList>
    </citation>
    <scope>NUCLEOTIDE SEQUENCE</scope>
    <source>
        <strain evidence="1">DSM 23632</strain>
    </source>
</reference>
<keyword evidence="2" id="KW-1185">Reference proteome</keyword>
<comment type="caution">
    <text evidence="1">The sequence shown here is derived from an EMBL/GenBank/DDBJ whole genome shotgun (WGS) entry which is preliminary data.</text>
</comment>
<dbReference type="RefSeq" id="WP_238185218.1">
    <property type="nucleotide sequence ID" value="NZ_BPRB01000348.1"/>
</dbReference>
<proteinExistence type="predicted"/>
<evidence type="ECO:0000313" key="2">
    <source>
        <dbReference type="Proteomes" id="UP001055057"/>
    </source>
</evidence>
<evidence type="ECO:0000313" key="1">
    <source>
        <dbReference type="EMBL" id="GJE62584.1"/>
    </source>
</evidence>
<name>A0ABQ4U6K7_9HYPH</name>
<accession>A0ABQ4U6K7</accession>
<evidence type="ECO:0008006" key="3">
    <source>
        <dbReference type="Google" id="ProtNLM"/>
    </source>
</evidence>
<gene>
    <name evidence="1" type="ORF">MPOCJGCO_4717</name>
</gene>
<dbReference type="Gene3D" id="2.60.120.10">
    <property type="entry name" value="Jelly Rolls"/>
    <property type="match status" value="1"/>
</dbReference>